<dbReference type="PROSITE" id="PS51186">
    <property type="entry name" value="GNAT"/>
    <property type="match status" value="1"/>
</dbReference>
<comment type="catalytic activity">
    <reaction evidence="12">
        <text>N-terminal L-seryl-[histone H2A] + acetyl-CoA = N-terminal N(alpha)-acetyl-L-seryl-[histone H2A] + CoA + H(+)</text>
        <dbReference type="Rhea" id="RHEA:50600"/>
        <dbReference type="Rhea" id="RHEA-COMP:12742"/>
        <dbReference type="Rhea" id="RHEA-COMP:12744"/>
        <dbReference type="ChEBI" id="CHEBI:15378"/>
        <dbReference type="ChEBI" id="CHEBI:57287"/>
        <dbReference type="ChEBI" id="CHEBI:57288"/>
        <dbReference type="ChEBI" id="CHEBI:64738"/>
        <dbReference type="ChEBI" id="CHEBI:83690"/>
        <dbReference type="EC" id="2.3.1.257"/>
    </reaction>
</comment>
<evidence type="ECO:0000313" key="19">
    <source>
        <dbReference type="Proteomes" id="UP001378592"/>
    </source>
</evidence>
<keyword evidence="10" id="KW-0449">Lipoprotein</keyword>
<protein>
    <recommendedName>
        <fullName evidence="5">N-alpha-acetyltransferase 40</fullName>
        <ecNumber evidence="4">2.3.1.257</ecNumber>
    </recommendedName>
    <alternativeName>
        <fullName evidence="14">N-acetyltransferase 11</fullName>
    </alternativeName>
    <alternativeName>
        <fullName evidence="15">N-alpha-acetyltransferase D</fullName>
    </alternativeName>
</protein>
<dbReference type="GO" id="GO:0005634">
    <property type="term" value="C:nucleus"/>
    <property type="evidence" value="ECO:0007669"/>
    <property type="project" value="UniProtKB-SubCell"/>
</dbReference>
<sequence>MGRKSVKGKLKRAERQMEREIIAAAQKVVNAANEQEDPLAKLVAFKQYKKNDLAVTLECRRVEDLNDETRNWAFELLKRNMKDYYDTCSWGWNDRVKKEEMTDSRAWYLIARSSTGDPVAFSHFRFDIDFMVEVLYCYEIQLEPKVQRHGLGKLMMQVLELIAFSANMKKVVLTALKHNPEALAFFRALKYNIDETSPEGDFEEYPYEILSKPNKILLKNIST</sequence>
<dbReference type="GO" id="GO:0043998">
    <property type="term" value="F:histone H2A acetyltransferase activity"/>
    <property type="evidence" value="ECO:0007669"/>
    <property type="project" value="InterPro"/>
</dbReference>
<dbReference type="InterPro" id="IPR000182">
    <property type="entry name" value="GNAT_dom"/>
</dbReference>
<comment type="subcellular location">
    <subcellularLocation>
        <location evidence="2">Cytoplasm</location>
    </subcellularLocation>
    <subcellularLocation>
        <location evidence="1">Nucleus</location>
    </subcellularLocation>
</comment>
<dbReference type="InterPro" id="IPR039949">
    <property type="entry name" value="NAA40"/>
</dbReference>
<keyword evidence="11" id="KW-0012">Acyltransferase</keyword>
<gene>
    <name evidence="18" type="ORF">R5R35_003017</name>
    <name evidence="17" type="ORF">R5R35_009676</name>
</gene>
<dbReference type="EC" id="2.3.1.257" evidence="4"/>
<evidence type="ECO:0000256" key="4">
    <source>
        <dbReference type="ARBA" id="ARBA00012950"/>
    </source>
</evidence>
<dbReference type="Gene3D" id="3.40.630.30">
    <property type="match status" value="1"/>
</dbReference>
<dbReference type="EMBL" id="JAZDUA010000099">
    <property type="protein sequence ID" value="KAK7868140.1"/>
    <property type="molecule type" value="Genomic_DNA"/>
</dbReference>
<evidence type="ECO:0000259" key="16">
    <source>
        <dbReference type="PROSITE" id="PS51186"/>
    </source>
</evidence>
<evidence type="ECO:0000256" key="3">
    <source>
        <dbReference type="ARBA" id="ARBA00008870"/>
    </source>
</evidence>
<evidence type="ECO:0000256" key="5">
    <source>
        <dbReference type="ARBA" id="ARBA00015043"/>
    </source>
</evidence>
<comment type="similarity">
    <text evidence="3">Belongs to the acetyltransferase family. NAA40 subfamily.</text>
</comment>
<dbReference type="PANTHER" id="PTHR20531">
    <property type="entry name" value="N-ALPHA-ACETYLTRANSFERASE 40"/>
    <property type="match status" value="1"/>
</dbReference>
<dbReference type="FunFam" id="3.40.630.30:FF:000033">
    <property type="entry name" value="N-alpha-acetyltransferase 40 isoform X1"/>
    <property type="match status" value="1"/>
</dbReference>
<dbReference type="Pfam" id="PF00583">
    <property type="entry name" value="Acetyltransf_1"/>
    <property type="match status" value="1"/>
</dbReference>
<evidence type="ECO:0000256" key="6">
    <source>
        <dbReference type="ARBA" id="ARBA00022490"/>
    </source>
</evidence>
<keyword evidence="8" id="KW-0519">Myristate</keyword>
<dbReference type="GO" id="GO:1990189">
    <property type="term" value="F:protein N-terminal-serine acetyltransferase activity"/>
    <property type="evidence" value="ECO:0007669"/>
    <property type="project" value="UniProtKB-EC"/>
</dbReference>
<evidence type="ECO:0000256" key="7">
    <source>
        <dbReference type="ARBA" id="ARBA00022679"/>
    </source>
</evidence>
<dbReference type="CDD" id="cd04301">
    <property type="entry name" value="NAT_SF"/>
    <property type="match status" value="1"/>
</dbReference>
<evidence type="ECO:0000313" key="18">
    <source>
        <dbReference type="EMBL" id="KAK7868140.1"/>
    </source>
</evidence>
<keyword evidence="19" id="KW-1185">Reference proteome</keyword>
<dbReference type="AlphaFoldDB" id="A0AAN9ZAN3"/>
<keyword evidence="9" id="KW-0539">Nucleus</keyword>
<accession>A0AAN9ZAN3</accession>
<evidence type="ECO:0000256" key="13">
    <source>
        <dbReference type="ARBA" id="ARBA00049524"/>
    </source>
</evidence>
<evidence type="ECO:0000256" key="8">
    <source>
        <dbReference type="ARBA" id="ARBA00022707"/>
    </source>
</evidence>
<dbReference type="SUPFAM" id="SSF55729">
    <property type="entry name" value="Acyl-CoA N-acyltransferases (Nat)"/>
    <property type="match status" value="1"/>
</dbReference>
<proteinExistence type="inferred from homology"/>
<dbReference type="EMBL" id="JAZDUA010001147">
    <property type="protein sequence ID" value="KAK7788393.1"/>
    <property type="molecule type" value="Genomic_DNA"/>
</dbReference>
<dbReference type="PANTHER" id="PTHR20531:SF1">
    <property type="entry name" value="N-ALPHA-ACETYLTRANSFERASE 40"/>
    <property type="match status" value="1"/>
</dbReference>
<evidence type="ECO:0000313" key="17">
    <source>
        <dbReference type="EMBL" id="KAK7788393.1"/>
    </source>
</evidence>
<evidence type="ECO:0000256" key="9">
    <source>
        <dbReference type="ARBA" id="ARBA00023242"/>
    </source>
</evidence>
<feature type="domain" description="N-acetyltransferase" evidence="16">
    <location>
        <begin position="63"/>
        <end position="212"/>
    </location>
</feature>
<evidence type="ECO:0000256" key="10">
    <source>
        <dbReference type="ARBA" id="ARBA00023288"/>
    </source>
</evidence>
<evidence type="ECO:0000256" key="2">
    <source>
        <dbReference type="ARBA" id="ARBA00004496"/>
    </source>
</evidence>
<evidence type="ECO:0000256" key="11">
    <source>
        <dbReference type="ARBA" id="ARBA00023315"/>
    </source>
</evidence>
<dbReference type="GO" id="GO:0010485">
    <property type="term" value="F:histone H4 acetyltransferase activity"/>
    <property type="evidence" value="ECO:0007669"/>
    <property type="project" value="InterPro"/>
</dbReference>
<comment type="caution">
    <text evidence="18">The sequence shown here is derived from an EMBL/GenBank/DDBJ whole genome shotgun (WGS) entry which is preliminary data.</text>
</comment>
<dbReference type="GO" id="GO:0005737">
    <property type="term" value="C:cytoplasm"/>
    <property type="evidence" value="ECO:0007669"/>
    <property type="project" value="UniProtKB-SubCell"/>
</dbReference>
<dbReference type="InterPro" id="IPR016181">
    <property type="entry name" value="Acyl_CoA_acyltransferase"/>
</dbReference>
<name>A0AAN9ZAN3_9ORTH</name>
<organism evidence="18 19">
    <name type="scientific">Gryllus longicercus</name>
    <dbReference type="NCBI Taxonomy" id="2509291"/>
    <lineage>
        <taxon>Eukaryota</taxon>
        <taxon>Metazoa</taxon>
        <taxon>Ecdysozoa</taxon>
        <taxon>Arthropoda</taxon>
        <taxon>Hexapoda</taxon>
        <taxon>Insecta</taxon>
        <taxon>Pterygota</taxon>
        <taxon>Neoptera</taxon>
        <taxon>Polyneoptera</taxon>
        <taxon>Orthoptera</taxon>
        <taxon>Ensifera</taxon>
        <taxon>Gryllidea</taxon>
        <taxon>Grylloidea</taxon>
        <taxon>Gryllidae</taxon>
        <taxon>Gryllinae</taxon>
        <taxon>Gryllus</taxon>
    </lineage>
</organism>
<evidence type="ECO:0000256" key="14">
    <source>
        <dbReference type="ARBA" id="ARBA00079213"/>
    </source>
</evidence>
<reference evidence="18 19" key="1">
    <citation type="submission" date="2024-03" db="EMBL/GenBank/DDBJ databases">
        <title>The genome assembly and annotation of the cricket Gryllus longicercus Weissman &amp; Gray.</title>
        <authorList>
            <person name="Szrajer S."/>
            <person name="Gray D."/>
            <person name="Ylla G."/>
        </authorList>
    </citation>
    <scope>NUCLEOTIDE SEQUENCE [LARGE SCALE GENOMIC DNA]</scope>
    <source>
        <strain evidence="18">DAG 2021-001</strain>
        <tissue evidence="18">Whole body minus gut</tissue>
    </source>
</reference>
<dbReference type="Proteomes" id="UP001378592">
    <property type="component" value="Unassembled WGS sequence"/>
</dbReference>
<evidence type="ECO:0000256" key="1">
    <source>
        <dbReference type="ARBA" id="ARBA00004123"/>
    </source>
</evidence>
<evidence type="ECO:0000256" key="15">
    <source>
        <dbReference type="ARBA" id="ARBA00082154"/>
    </source>
</evidence>
<evidence type="ECO:0000256" key="12">
    <source>
        <dbReference type="ARBA" id="ARBA00047821"/>
    </source>
</evidence>
<keyword evidence="7" id="KW-0808">Transferase</keyword>
<keyword evidence="6" id="KW-0963">Cytoplasm</keyword>
<comment type="catalytic activity">
    <reaction evidence="13">
        <text>N-terminal L-seryl-[histone H4] + acetyl-CoA = N-terminal N(alpha)-acetyl-L-seryl-[histone H4] + CoA + H(+)</text>
        <dbReference type="Rhea" id="RHEA:50596"/>
        <dbReference type="Rhea" id="RHEA-COMP:12740"/>
        <dbReference type="Rhea" id="RHEA-COMP:12743"/>
        <dbReference type="ChEBI" id="CHEBI:15378"/>
        <dbReference type="ChEBI" id="CHEBI:57287"/>
        <dbReference type="ChEBI" id="CHEBI:57288"/>
        <dbReference type="ChEBI" id="CHEBI:64738"/>
        <dbReference type="ChEBI" id="CHEBI:83690"/>
        <dbReference type="EC" id="2.3.1.257"/>
    </reaction>
</comment>